<dbReference type="GO" id="GO:0032259">
    <property type="term" value="P:methylation"/>
    <property type="evidence" value="ECO:0007669"/>
    <property type="project" value="UniProtKB-KW"/>
</dbReference>
<gene>
    <name evidence="2" type="ORF">I6N98_13730</name>
</gene>
<evidence type="ECO:0000313" key="2">
    <source>
        <dbReference type="EMBL" id="QQD17417.1"/>
    </source>
</evidence>
<dbReference type="InterPro" id="IPR013216">
    <property type="entry name" value="Methyltransf_11"/>
</dbReference>
<dbReference type="SUPFAM" id="SSF53335">
    <property type="entry name" value="S-adenosyl-L-methionine-dependent methyltransferases"/>
    <property type="match status" value="1"/>
</dbReference>
<dbReference type="InterPro" id="IPR029063">
    <property type="entry name" value="SAM-dependent_MTases_sf"/>
</dbReference>
<sequence length="208" mass="23361">MSVYDNKILPHLLDTLCSHGSVMEQRAKVVPQATGVVLEVGMGSGINLPLYNADRVDFVWGLEPSKGMRQKAQANLKKSPVRVEWLDLPGEEIPLDDQSVDTIVLTYTLCTIPDWQAALQQMHRVLKQDGRLLFCEHGHSSHTRVAKWQHRITPMWKKMVGGCHLNRSIAKLIGSSGFEITALETCYMKTFPKVTGYMYIGEARKIAV</sequence>
<evidence type="ECO:0000313" key="3">
    <source>
        <dbReference type="Proteomes" id="UP000596063"/>
    </source>
</evidence>
<organism evidence="2 3">
    <name type="scientific">Spongiibacter nanhainus</name>
    <dbReference type="NCBI Taxonomy" id="2794344"/>
    <lineage>
        <taxon>Bacteria</taxon>
        <taxon>Pseudomonadati</taxon>
        <taxon>Pseudomonadota</taxon>
        <taxon>Gammaproteobacteria</taxon>
        <taxon>Cellvibrionales</taxon>
        <taxon>Spongiibacteraceae</taxon>
        <taxon>Spongiibacter</taxon>
    </lineage>
</organism>
<name>A0A7T4QZA6_9GAMM</name>
<reference evidence="2 3" key="1">
    <citation type="submission" date="2020-12" db="EMBL/GenBank/DDBJ databases">
        <authorList>
            <person name="Shan Y."/>
        </authorList>
    </citation>
    <scope>NUCLEOTIDE SEQUENCE [LARGE SCALE GENOMIC DNA]</scope>
    <source>
        <strain evidence="3">csc3.9</strain>
    </source>
</reference>
<dbReference type="CDD" id="cd02440">
    <property type="entry name" value="AdoMet_MTases"/>
    <property type="match status" value="1"/>
</dbReference>
<dbReference type="PANTHER" id="PTHR45036">
    <property type="entry name" value="METHYLTRANSFERASE LIKE 7B"/>
    <property type="match status" value="1"/>
</dbReference>
<feature type="domain" description="Methyltransferase type 11" evidence="1">
    <location>
        <begin position="38"/>
        <end position="134"/>
    </location>
</feature>
<keyword evidence="2" id="KW-0489">Methyltransferase</keyword>
<accession>A0A7T4QZA6</accession>
<dbReference type="Gene3D" id="3.40.50.150">
    <property type="entry name" value="Vaccinia Virus protein VP39"/>
    <property type="match status" value="1"/>
</dbReference>
<protein>
    <submittedName>
        <fullName evidence="2">Class I SAM-dependent methyltransferase</fullName>
    </submittedName>
</protein>
<keyword evidence="3" id="KW-1185">Reference proteome</keyword>
<proteinExistence type="predicted"/>
<dbReference type="PANTHER" id="PTHR45036:SF1">
    <property type="entry name" value="METHYLTRANSFERASE LIKE 7A"/>
    <property type="match status" value="1"/>
</dbReference>
<evidence type="ECO:0000259" key="1">
    <source>
        <dbReference type="Pfam" id="PF08241"/>
    </source>
</evidence>
<keyword evidence="2" id="KW-0808">Transferase</keyword>
<dbReference type="Pfam" id="PF08241">
    <property type="entry name" value="Methyltransf_11"/>
    <property type="match status" value="1"/>
</dbReference>
<dbReference type="GO" id="GO:0008757">
    <property type="term" value="F:S-adenosylmethionine-dependent methyltransferase activity"/>
    <property type="evidence" value="ECO:0007669"/>
    <property type="project" value="InterPro"/>
</dbReference>
<dbReference type="AlphaFoldDB" id="A0A7T4QZA6"/>
<dbReference type="EMBL" id="CP066167">
    <property type="protein sequence ID" value="QQD17417.1"/>
    <property type="molecule type" value="Genomic_DNA"/>
</dbReference>
<dbReference type="Proteomes" id="UP000596063">
    <property type="component" value="Chromosome"/>
</dbReference>
<dbReference type="InterPro" id="IPR052356">
    <property type="entry name" value="Thiol_S-MT"/>
</dbReference>
<dbReference type="KEGG" id="snan:I6N98_13730"/>